<sequence>MLVLTFINCFNNCFKHSSSCAKSIDVLIDENNKDSGFIINIRNKIDDKTKEILLEGKLDIIIKQLIDMNNHDLLVNEGGSGLYKSLHDLKMIDINYNMTLYVFDDYFNVEIKYEK</sequence>
<dbReference type="Proteomes" id="UP000251647">
    <property type="component" value="Unassembled WGS sequence"/>
</dbReference>
<evidence type="ECO:0000313" key="1">
    <source>
        <dbReference type="EMBL" id="SPY45285.1"/>
    </source>
</evidence>
<reference evidence="1 2" key="1">
    <citation type="submission" date="2018-06" db="EMBL/GenBank/DDBJ databases">
        <authorList>
            <consortium name="Pathogen Informatics"/>
            <person name="Doyle S."/>
        </authorList>
    </citation>
    <scope>NUCLEOTIDE SEQUENCE [LARGE SCALE GENOMIC DNA]</scope>
    <source>
        <strain evidence="1 2">NCTC11647</strain>
    </source>
</reference>
<name>A0A2X1ZLQ5_PHODM</name>
<evidence type="ECO:0000313" key="2">
    <source>
        <dbReference type="Proteomes" id="UP000251647"/>
    </source>
</evidence>
<dbReference type="AlphaFoldDB" id="A0A2X1ZLQ5"/>
<accession>A0A2X1ZLQ5</accession>
<gene>
    <name evidence="1" type="ORF">NCTC11647_04035</name>
</gene>
<dbReference type="EMBL" id="UATL01000006">
    <property type="protein sequence ID" value="SPY45285.1"/>
    <property type="molecule type" value="Genomic_DNA"/>
</dbReference>
<organism evidence="1 2">
    <name type="scientific">Photobacterium damselae</name>
    <dbReference type="NCBI Taxonomy" id="38293"/>
    <lineage>
        <taxon>Bacteria</taxon>
        <taxon>Pseudomonadati</taxon>
        <taxon>Pseudomonadota</taxon>
        <taxon>Gammaproteobacteria</taxon>
        <taxon>Vibrionales</taxon>
        <taxon>Vibrionaceae</taxon>
        <taxon>Photobacterium</taxon>
    </lineage>
</organism>
<protein>
    <submittedName>
        <fullName evidence="1">Uncharacterized protein</fullName>
    </submittedName>
</protein>
<dbReference type="RefSeq" id="WP_113051066.1">
    <property type="nucleotide sequence ID" value="NZ_UATL01000006.1"/>
</dbReference>
<proteinExistence type="predicted"/>
<dbReference type="OrthoDB" id="7833808at2"/>